<accession>A0AC34QMG0</accession>
<evidence type="ECO:0000313" key="1">
    <source>
        <dbReference type="Proteomes" id="UP000887576"/>
    </source>
</evidence>
<protein>
    <submittedName>
        <fullName evidence="2">Uncharacterized protein</fullName>
    </submittedName>
</protein>
<sequence length="501" mass="58326">MEISIYDQTTGKSYDELETGVKLDQIILDFKLKFKENLRKIYVVSNEISNIDSNSIIDPVIHPLLIDDIDFTHHLPIKLPPEKKVVLMDYNSTLYEYANSKKGVSEYKLMKCFEACFWMENHLKLMLHLFKCEFNQLHIFISELRAFDWDAVNNYLQIIKKENKDFSSYTVFTRLSNSEKAVIYGRYLSNDNVQTLLKLQSCLCLNEIEVNTLNFKVNKVIPSYQAIDTYQPQTRLMGIDLGASRTVVCVSRNERAELVKIDREYSMPSLISFVEDEPIIGNVAKRHLAKKPELVLFDLKHLRDTKRHLYGYWWPFGHCIDPEKPSFVFQSEELFKQYSTIEIYQTLLQKLKQNASEYQSDLNEGKDVNQAVITVPNFDNKLMIEDIIGGAESAELKIIDIITETHADLLYFLSNGNISKGETVAIVDIGGGTGLIEKFSFEEGFQEKRDLSFFCGRKINNQLERALRNLFYERFKIRTMFNPEQKLEIEKIKEDLSFDEK</sequence>
<organism evidence="1 2">
    <name type="scientific">Panagrolaimus sp. JU765</name>
    <dbReference type="NCBI Taxonomy" id="591449"/>
    <lineage>
        <taxon>Eukaryota</taxon>
        <taxon>Metazoa</taxon>
        <taxon>Ecdysozoa</taxon>
        <taxon>Nematoda</taxon>
        <taxon>Chromadorea</taxon>
        <taxon>Rhabditida</taxon>
        <taxon>Tylenchina</taxon>
        <taxon>Panagrolaimomorpha</taxon>
        <taxon>Panagrolaimoidea</taxon>
        <taxon>Panagrolaimidae</taxon>
        <taxon>Panagrolaimus</taxon>
    </lineage>
</organism>
<dbReference type="WBParaSite" id="JU765_v2.g17739.t1">
    <property type="protein sequence ID" value="JU765_v2.g17739.t1"/>
    <property type="gene ID" value="JU765_v2.g17739"/>
</dbReference>
<reference evidence="2" key="1">
    <citation type="submission" date="2022-11" db="UniProtKB">
        <authorList>
            <consortium name="WormBaseParasite"/>
        </authorList>
    </citation>
    <scope>IDENTIFICATION</scope>
</reference>
<evidence type="ECO:0000313" key="2">
    <source>
        <dbReference type="WBParaSite" id="JU765_v2.g17739.t1"/>
    </source>
</evidence>
<proteinExistence type="predicted"/>
<name>A0AC34QMG0_9BILA</name>
<dbReference type="Proteomes" id="UP000887576">
    <property type="component" value="Unplaced"/>
</dbReference>